<evidence type="ECO:0000256" key="1">
    <source>
        <dbReference type="ARBA" id="ARBA00022485"/>
    </source>
</evidence>
<dbReference type="GO" id="GO:0051539">
    <property type="term" value="F:4 iron, 4 sulfur cluster binding"/>
    <property type="evidence" value="ECO:0007669"/>
    <property type="project" value="UniProtKB-KW"/>
</dbReference>
<keyword evidence="7" id="KW-1185">Reference proteome</keyword>
<keyword evidence="5" id="KW-0411">Iron-sulfur</keyword>
<evidence type="ECO:0000313" key="6">
    <source>
        <dbReference type="EMBL" id="MBC2602902.1"/>
    </source>
</evidence>
<evidence type="ECO:0000256" key="5">
    <source>
        <dbReference type="ARBA" id="ARBA00023014"/>
    </source>
</evidence>
<dbReference type="Proteomes" id="UP000525652">
    <property type="component" value="Unassembled WGS sequence"/>
</dbReference>
<reference evidence="6 7" key="1">
    <citation type="submission" date="2020-07" db="EMBL/GenBank/DDBJ databases">
        <authorList>
            <person name="Feng X."/>
        </authorList>
    </citation>
    <scope>NUCLEOTIDE SEQUENCE [LARGE SCALE GENOMIC DNA]</scope>
    <source>
        <strain evidence="6 7">JCM14086</strain>
    </source>
</reference>
<dbReference type="Pfam" id="PF12831">
    <property type="entry name" value="FAD_oxidored"/>
    <property type="match status" value="1"/>
</dbReference>
<name>A0A7X1E6Q6_9BACT</name>
<dbReference type="EMBL" id="JACHVA010000102">
    <property type="protein sequence ID" value="MBC2602902.1"/>
    <property type="molecule type" value="Genomic_DNA"/>
</dbReference>
<evidence type="ECO:0000256" key="3">
    <source>
        <dbReference type="ARBA" id="ARBA00023002"/>
    </source>
</evidence>
<gene>
    <name evidence="6" type="ORF">H5P30_14050</name>
</gene>
<dbReference type="PANTHER" id="PTHR43498:SF1">
    <property type="entry name" value="COB--COM HETERODISULFIDE REDUCTASE IRON-SULFUR SUBUNIT A"/>
    <property type="match status" value="1"/>
</dbReference>
<keyword evidence="4" id="KW-0408">Iron</keyword>
<dbReference type="InterPro" id="IPR039650">
    <property type="entry name" value="HdrA-like"/>
</dbReference>
<dbReference type="AlphaFoldDB" id="A0A7X1E6Q6"/>
<sequence>MMKTPKYYTPETDLRKGEALSCDLCIYGATSAGVVAAIEARRQGLTVVLLAPGDHIGGMTTGGLGFTDFGDKAIIGGISREFYRRLGDHYGVEEEWRFEPSVASKVFDGMMREAGVSPIPKQYLADVEMEEESLKAVLLESGLRVEAGMFMDATYEGDLMAKAGVRYTVGREPNDCYGEFCNGVQVREHHQFLLPVSPYRVPNDRRSGLLPGINEAPLEPQGSGDHKIQAYNFRLCMTQGDGRVPFPKPDDYDPERYELLGRYLDSGWRDLYEKFDAIRGGKTDTNNHGPFSSDFIGGNHAYPEASFVEREEIFQSHVSYHQGLLWFMANDDRVPEDVRAGISSWGLAEDEFTGTSNWPPQLYVREARRMVSDYVITEMDCRGIARAEDVVAFGAYGMDSHNCQRIVVGDRVLNEGDVQIWVKPYPVSYRSLIPSRGETKNLLVPVCLSASHIAYGSVRMEPVFMMLAQACVLAAKLCLAQHCAVQDLSYSDLRRELLSVGQILDLENSSEKKEWLANEFYKINPENALLT</sequence>
<accession>A0A7X1E6Q6</accession>
<evidence type="ECO:0000256" key="2">
    <source>
        <dbReference type="ARBA" id="ARBA00022723"/>
    </source>
</evidence>
<keyword evidence="3" id="KW-0560">Oxidoreductase</keyword>
<dbReference type="InterPro" id="IPR036188">
    <property type="entry name" value="FAD/NAD-bd_sf"/>
</dbReference>
<proteinExistence type="predicted"/>
<dbReference type="GO" id="GO:0016491">
    <property type="term" value="F:oxidoreductase activity"/>
    <property type="evidence" value="ECO:0007669"/>
    <property type="project" value="UniProtKB-KW"/>
</dbReference>
<dbReference type="GO" id="GO:0046872">
    <property type="term" value="F:metal ion binding"/>
    <property type="evidence" value="ECO:0007669"/>
    <property type="project" value="UniProtKB-KW"/>
</dbReference>
<evidence type="ECO:0000313" key="7">
    <source>
        <dbReference type="Proteomes" id="UP000525652"/>
    </source>
</evidence>
<organism evidence="6 7">
    <name type="scientific">Puniceicoccus vermicola</name>
    <dbReference type="NCBI Taxonomy" id="388746"/>
    <lineage>
        <taxon>Bacteria</taxon>
        <taxon>Pseudomonadati</taxon>
        <taxon>Verrucomicrobiota</taxon>
        <taxon>Opitutia</taxon>
        <taxon>Puniceicoccales</taxon>
        <taxon>Puniceicoccaceae</taxon>
        <taxon>Puniceicoccus</taxon>
    </lineage>
</organism>
<keyword evidence="2" id="KW-0479">Metal-binding</keyword>
<dbReference type="PANTHER" id="PTHR43498">
    <property type="entry name" value="FERREDOXIN:COB-COM HETERODISULFIDE REDUCTASE SUBUNIT A"/>
    <property type="match status" value="1"/>
</dbReference>
<dbReference type="Gene3D" id="3.50.50.60">
    <property type="entry name" value="FAD/NAD(P)-binding domain"/>
    <property type="match status" value="1"/>
</dbReference>
<comment type="caution">
    <text evidence="6">The sequence shown here is derived from an EMBL/GenBank/DDBJ whole genome shotgun (WGS) entry which is preliminary data.</text>
</comment>
<evidence type="ECO:0000256" key="4">
    <source>
        <dbReference type="ARBA" id="ARBA00023004"/>
    </source>
</evidence>
<keyword evidence="1" id="KW-0004">4Fe-4S</keyword>
<dbReference type="SUPFAM" id="SSF51905">
    <property type="entry name" value="FAD/NAD(P)-binding domain"/>
    <property type="match status" value="1"/>
</dbReference>
<protein>
    <submittedName>
        <fullName evidence="6">FAD-dependent oxidoreductase</fullName>
    </submittedName>
</protein>